<evidence type="ECO:0000256" key="1">
    <source>
        <dbReference type="ARBA" id="ARBA00008954"/>
    </source>
</evidence>
<dbReference type="AlphaFoldDB" id="A0A9E6RCJ1"/>
<name>A0A9E6RCJ1_9HYPH</name>
<proteinExistence type="inferred from homology"/>
<dbReference type="SUPFAM" id="SSF53383">
    <property type="entry name" value="PLP-dependent transferases"/>
    <property type="match status" value="1"/>
</dbReference>
<gene>
    <name evidence="4" type="ORF">K6K41_08370</name>
</gene>
<dbReference type="Gene3D" id="3.40.640.10">
    <property type="entry name" value="Type I PLP-dependent aspartate aminotransferase-like (Major domain)"/>
    <property type="match status" value="1"/>
</dbReference>
<keyword evidence="4" id="KW-0808">Transferase</keyword>
<evidence type="ECO:0000256" key="2">
    <source>
        <dbReference type="ARBA" id="ARBA00022898"/>
    </source>
</evidence>
<dbReference type="RefSeq" id="WP_315855214.1">
    <property type="nucleotide sequence ID" value="NZ_CP081869.1"/>
</dbReference>
<dbReference type="InterPro" id="IPR015422">
    <property type="entry name" value="PyrdxlP-dep_Trfase_small"/>
</dbReference>
<dbReference type="NCBIfam" id="NF004755">
    <property type="entry name" value="PRK06082.1"/>
    <property type="match status" value="1"/>
</dbReference>
<accession>A0A9E6RCJ1</accession>
<dbReference type="InterPro" id="IPR005814">
    <property type="entry name" value="Aminotrans_3"/>
</dbReference>
<evidence type="ECO:0000313" key="5">
    <source>
        <dbReference type="Proteomes" id="UP000825701"/>
    </source>
</evidence>
<keyword evidence="2 3" id="KW-0663">Pyridoxal phosphate</keyword>
<dbReference type="InterPro" id="IPR015421">
    <property type="entry name" value="PyrdxlP-dep_Trfase_major"/>
</dbReference>
<dbReference type="Gene3D" id="3.90.1150.10">
    <property type="entry name" value="Aspartate Aminotransferase, domain 1"/>
    <property type="match status" value="1"/>
</dbReference>
<reference evidence="4" key="1">
    <citation type="submission" date="2021-08" db="EMBL/GenBank/DDBJ databases">
        <authorList>
            <person name="Zhang H."/>
            <person name="Xu M."/>
            <person name="Yu Z."/>
            <person name="Yang L."/>
            <person name="Cai Y."/>
        </authorList>
    </citation>
    <scope>NUCLEOTIDE SEQUENCE</scope>
    <source>
        <strain evidence="4">CHL1</strain>
    </source>
</reference>
<dbReference type="PIRSF" id="PIRSF000521">
    <property type="entry name" value="Transaminase_4ab_Lys_Orn"/>
    <property type="match status" value="1"/>
</dbReference>
<keyword evidence="5" id="KW-1185">Reference proteome</keyword>
<dbReference type="PANTHER" id="PTHR43094">
    <property type="entry name" value="AMINOTRANSFERASE"/>
    <property type="match status" value="1"/>
</dbReference>
<keyword evidence="4" id="KW-0032">Aminotransferase</keyword>
<dbReference type="Proteomes" id="UP000825701">
    <property type="component" value="Chromosome"/>
</dbReference>
<dbReference type="CDD" id="cd00610">
    <property type="entry name" value="OAT_like"/>
    <property type="match status" value="1"/>
</dbReference>
<dbReference type="PANTHER" id="PTHR43094:SF1">
    <property type="entry name" value="AMINOTRANSFERASE CLASS-III"/>
    <property type="match status" value="1"/>
</dbReference>
<dbReference type="EMBL" id="CP081869">
    <property type="protein sequence ID" value="QZO02306.1"/>
    <property type="molecule type" value="Genomic_DNA"/>
</dbReference>
<protein>
    <submittedName>
        <fullName evidence="4">Aspartate aminotransferase family protein</fullName>
    </submittedName>
</protein>
<dbReference type="GO" id="GO:0008483">
    <property type="term" value="F:transaminase activity"/>
    <property type="evidence" value="ECO:0007669"/>
    <property type="project" value="UniProtKB-KW"/>
</dbReference>
<comment type="similarity">
    <text evidence="1 3">Belongs to the class-III pyridoxal-phosphate-dependent aminotransferase family.</text>
</comment>
<dbReference type="Pfam" id="PF00202">
    <property type="entry name" value="Aminotran_3"/>
    <property type="match status" value="1"/>
</dbReference>
<evidence type="ECO:0000256" key="3">
    <source>
        <dbReference type="RuleBase" id="RU003560"/>
    </source>
</evidence>
<dbReference type="InterPro" id="IPR015424">
    <property type="entry name" value="PyrdxlP-dep_Trfase"/>
</dbReference>
<sequence>MLARDERGFLRQSVSTPCLNAIAKAEGIWIEDVAGRRYMDFHGNNVHHIGYGHPRLKAAIAAQMDALPFAPRRYACEPAAMLAEKLGQITPGTLSKVLFTTGGSDAVELAVKIARAATGRTKTLSFWDAFHGAGVGAGAMSGEALFRSGPAAPMVAGALHVAPFGGGSRCPYGGRTPEESGAACARMIDYVLSRDPDVAALVAEPTRAVPYVAPPGFWAQARGICDRHGVKLIFDEIPTGLGKTGKMFSCEHDGVVPDIIVLGKALGGGILPIAAVVARPELDVAQDWAFGHYTHEKNPVTTRAALTTIEIIEDEGLVENAAAVGAYALERLSELADRLDVVRDVRGRGLLIGFDIVTPDGAPDGDLAEEVLYRALDLGLSFKTTMGNVVTLTPPLTLTRDEMADALDRLEQAIDGAVAGRS</sequence>
<dbReference type="KEGG" id="cmet:K6K41_08370"/>
<organism evidence="4 5">
    <name type="scientific">Chenggangzhangella methanolivorans</name>
    <dbReference type="NCBI Taxonomy" id="1437009"/>
    <lineage>
        <taxon>Bacteria</taxon>
        <taxon>Pseudomonadati</taxon>
        <taxon>Pseudomonadota</taxon>
        <taxon>Alphaproteobacteria</taxon>
        <taxon>Hyphomicrobiales</taxon>
        <taxon>Methylopilaceae</taxon>
        <taxon>Chenggangzhangella</taxon>
    </lineage>
</organism>
<evidence type="ECO:0000313" key="4">
    <source>
        <dbReference type="EMBL" id="QZO02306.1"/>
    </source>
</evidence>
<dbReference type="GO" id="GO:0030170">
    <property type="term" value="F:pyridoxal phosphate binding"/>
    <property type="evidence" value="ECO:0007669"/>
    <property type="project" value="InterPro"/>
</dbReference>